<gene>
    <name evidence="2" type="ORF">Poly21_33980</name>
</gene>
<feature type="region of interest" description="Disordered" evidence="1">
    <location>
        <begin position="809"/>
        <end position="836"/>
    </location>
</feature>
<accession>A0A5C6BV90</accession>
<sequence length="981" mass="109480">MPKPSPRLPRDTFWIFDMTVCRWGLLAALLLGWGLPKTSADRPIRMGWIDRFASGAFSEDQIAAFAPHLVGYDPLSCPEQSIVLQPVPATDITVNRGTLAGVCGAEVQIPESFKVSPHSSLYRGLICDARRPGRESRQRWIHQTRQWNEQDHSPLVAMPVLGPDMVPSDVLVCIDRNDDWQIGCDWNADLHFEPTECFSLSASQHDLPVMASSGDTTVVIRRASVAPDQSPQLQMLCIAAAQSGWRSVDPGQAVIADFAAKLSRQDGQQQVQWVLLPTGRGAADLAAAMAAAEQANCDAVLVNLDQLLHWPTDATRLLAELSCQTQIPVVVTRQTPISPKFHVEPARLSIPDIAEIHFSPSKSDSAAFSHAVDELITDLAKFRVATQATRLVGTPTQANSYIEPIAGDLPHDRFMATLDDDRCVVRVPGNAIDGRVVISDRQAKFDDIDATLYDKRGMRVTGIEHTNGIRFDSMPPAQAFRARGGYLVAKQRLFYRGRTVATLSDDVRLQWTRPSDGATTDTDGSSTSIKPSYEIDRLQRVGTHDVPPYVRQIASGLTERGPSVASWWYREPPRHGSIAYHHVFQDPFSTLHWAHDRLQFWVVYEDGRLLPGYRTIGDLGGSNPRDAWILVQGAITNDITTANPPELIQTAAVSNQVPADMDWHPFHPAMMHSNDTSRNTSSLDSKRIVLPRDDHFLFAEVRPRNGGAPGYGWLWAVAPPHRSEPLPWLKLYDHDAVQAAINEQKSTGVTATRIVTNTPRPAENSKDIVAWRAYLLAIDQAEVRKLQIDETVHAARRVLALCRERLGGLPSPETPSHDDDLDSRGQPIPPDPSASDAIPVFRVRYDRQWQQTYAWAVDAAYRLTRAIGYRELPEVIAEHPIANQTAQDADYEAAFFQLCGLVEIRTPRFALTLVRYHHRRNEPVKAYEILTRYAYEGPSTPWYFKKERDLWEQSGVASLSRLGHARWFLHEAGQPIRQVAP</sequence>
<dbReference type="Proteomes" id="UP000319908">
    <property type="component" value="Unassembled WGS sequence"/>
</dbReference>
<evidence type="ECO:0000313" key="3">
    <source>
        <dbReference type="Proteomes" id="UP000319908"/>
    </source>
</evidence>
<keyword evidence="3" id="KW-1185">Reference proteome</keyword>
<organism evidence="2 3">
    <name type="scientific">Allorhodopirellula heiligendammensis</name>
    <dbReference type="NCBI Taxonomy" id="2714739"/>
    <lineage>
        <taxon>Bacteria</taxon>
        <taxon>Pseudomonadati</taxon>
        <taxon>Planctomycetota</taxon>
        <taxon>Planctomycetia</taxon>
        <taxon>Pirellulales</taxon>
        <taxon>Pirellulaceae</taxon>
        <taxon>Allorhodopirellula</taxon>
    </lineage>
</organism>
<reference evidence="2 3" key="1">
    <citation type="journal article" date="2020" name="Antonie Van Leeuwenhoek">
        <title>Rhodopirellula heiligendammensis sp. nov., Rhodopirellula pilleata sp. nov., and Rhodopirellula solitaria sp. nov. isolated from natural or artificial marine surfaces in Northern Germany and California, USA, and emended description of the genus Rhodopirellula.</title>
        <authorList>
            <person name="Kallscheuer N."/>
            <person name="Wiegand S."/>
            <person name="Jogler M."/>
            <person name="Boedeker C."/>
            <person name="Peeters S.H."/>
            <person name="Rast P."/>
            <person name="Heuer A."/>
            <person name="Jetten M.S.M."/>
            <person name="Rohde M."/>
            <person name="Jogler C."/>
        </authorList>
    </citation>
    <scope>NUCLEOTIDE SEQUENCE [LARGE SCALE GENOMIC DNA]</scope>
    <source>
        <strain evidence="2 3">Poly21</strain>
    </source>
</reference>
<dbReference type="AlphaFoldDB" id="A0A5C6BV90"/>
<dbReference type="RefSeq" id="WP_302119132.1">
    <property type="nucleotide sequence ID" value="NZ_SJPU01000002.1"/>
</dbReference>
<evidence type="ECO:0000256" key="1">
    <source>
        <dbReference type="SAM" id="MobiDB-lite"/>
    </source>
</evidence>
<name>A0A5C6BV90_9BACT</name>
<dbReference type="EMBL" id="SJPU01000002">
    <property type="protein sequence ID" value="TWU16193.1"/>
    <property type="molecule type" value="Genomic_DNA"/>
</dbReference>
<comment type="caution">
    <text evidence="2">The sequence shown here is derived from an EMBL/GenBank/DDBJ whole genome shotgun (WGS) entry which is preliminary data.</text>
</comment>
<proteinExistence type="predicted"/>
<protein>
    <submittedName>
        <fullName evidence="2">Uncharacterized protein</fullName>
    </submittedName>
</protein>
<evidence type="ECO:0000313" key="2">
    <source>
        <dbReference type="EMBL" id="TWU16193.1"/>
    </source>
</evidence>